<comment type="subunit">
    <text evidence="5">Forms a 24-polypeptide structural core with octahedral symmetry. Part of the 2-oxoglutarate dehydrogenase (OGDH) complex composed of E1 (2-oxoglutarate dehydrogenase), E2 (dihydrolipoamide succinyltransferase) and E3 (dihydrolipoamide dehydrogenase); the complex contains multiple copies of the three enzymatic components (E1, E2 and E3).</text>
</comment>
<dbReference type="SUPFAM" id="SSF51230">
    <property type="entry name" value="Single hybrid motif"/>
    <property type="match status" value="1"/>
</dbReference>
<evidence type="ECO:0000313" key="14">
    <source>
        <dbReference type="Proteomes" id="UP000244162"/>
    </source>
</evidence>
<dbReference type="Gene3D" id="4.10.320.10">
    <property type="entry name" value="E3-binding domain"/>
    <property type="match status" value="1"/>
</dbReference>
<comment type="caution">
    <text evidence="13">The sequence shown here is derived from an EMBL/GenBank/DDBJ whole genome shotgun (WGS) entry which is preliminary data.</text>
</comment>
<evidence type="ECO:0000256" key="9">
    <source>
        <dbReference type="ARBA" id="ARBA00052761"/>
    </source>
</evidence>
<dbReference type="AlphaFoldDB" id="A0A2T5FV56"/>
<dbReference type="InterPro" id="IPR004167">
    <property type="entry name" value="PSBD"/>
</dbReference>
<evidence type="ECO:0000256" key="7">
    <source>
        <dbReference type="ARBA" id="ARBA00022823"/>
    </source>
</evidence>
<comment type="cofactor">
    <cofactor evidence="1 10">
        <name>(R)-lipoate</name>
        <dbReference type="ChEBI" id="CHEBI:83088"/>
    </cofactor>
</comment>
<comment type="function">
    <text evidence="2">E2 component of the 2-oxoglutarate dehydrogenase (OGDH) complex which catalyzes the second step in the conversion of 2-oxoglutarate to succinyl-CoA and CO(2).</text>
</comment>
<dbReference type="PROSITE" id="PS50968">
    <property type="entry name" value="BIOTINYL_LIPOYL"/>
    <property type="match status" value="1"/>
</dbReference>
<dbReference type="InterPro" id="IPR003016">
    <property type="entry name" value="2-oxoA_DH_lipoyl-BS"/>
</dbReference>
<dbReference type="GO" id="GO:0005737">
    <property type="term" value="C:cytoplasm"/>
    <property type="evidence" value="ECO:0007669"/>
    <property type="project" value="TreeGrafter"/>
</dbReference>
<feature type="domain" description="Lipoyl-binding" evidence="11">
    <location>
        <begin position="3"/>
        <end position="78"/>
    </location>
</feature>
<dbReference type="Pfam" id="PF00198">
    <property type="entry name" value="2-oxoacid_dh"/>
    <property type="match status" value="1"/>
</dbReference>
<dbReference type="PROSITE" id="PS51826">
    <property type="entry name" value="PSBD"/>
    <property type="match status" value="1"/>
</dbReference>
<dbReference type="OrthoDB" id="9805770at2"/>
<evidence type="ECO:0000313" key="13">
    <source>
        <dbReference type="EMBL" id="PTQ08616.1"/>
    </source>
</evidence>
<dbReference type="GO" id="GO:0004149">
    <property type="term" value="F:dihydrolipoyllysine-residue succinyltransferase activity"/>
    <property type="evidence" value="ECO:0007669"/>
    <property type="project" value="UniProtKB-EC"/>
</dbReference>
<keyword evidence="8 10" id="KW-0012">Acyltransferase</keyword>
<organism evidence="13 14">
    <name type="scientific">Sphingomonas oleivorans</name>
    <dbReference type="NCBI Taxonomy" id="1735121"/>
    <lineage>
        <taxon>Bacteria</taxon>
        <taxon>Pseudomonadati</taxon>
        <taxon>Pseudomonadota</taxon>
        <taxon>Alphaproteobacteria</taxon>
        <taxon>Sphingomonadales</taxon>
        <taxon>Sphingomonadaceae</taxon>
        <taxon>Sphingomonas</taxon>
    </lineage>
</organism>
<dbReference type="RefSeq" id="WP_107969263.1">
    <property type="nucleotide sequence ID" value="NZ_NWBU01000015.1"/>
</dbReference>
<feature type="domain" description="Peripheral subunit-binding (PSBD)" evidence="12">
    <location>
        <begin position="114"/>
        <end position="150"/>
    </location>
</feature>
<dbReference type="Gene3D" id="2.40.50.100">
    <property type="match status" value="1"/>
</dbReference>
<dbReference type="InterPro" id="IPR001078">
    <property type="entry name" value="2-oxoacid_DH_actylTfrase"/>
</dbReference>
<keyword evidence="6 10" id="KW-0808">Transferase</keyword>
<accession>A0A2T5FV56</accession>
<dbReference type="PROSITE" id="PS00189">
    <property type="entry name" value="LIPOYL"/>
    <property type="match status" value="1"/>
</dbReference>
<dbReference type="CDD" id="cd06849">
    <property type="entry name" value="lipoyl_domain"/>
    <property type="match status" value="1"/>
</dbReference>
<name>A0A2T5FV56_9SPHN</name>
<evidence type="ECO:0000256" key="6">
    <source>
        <dbReference type="ARBA" id="ARBA00022679"/>
    </source>
</evidence>
<evidence type="ECO:0000259" key="12">
    <source>
        <dbReference type="PROSITE" id="PS51826"/>
    </source>
</evidence>
<evidence type="ECO:0000256" key="2">
    <source>
        <dbReference type="ARBA" id="ARBA00004052"/>
    </source>
</evidence>
<dbReference type="Pfam" id="PF02817">
    <property type="entry name" value="E3_binding"/>
    <property type="match status" value="1"/>
</dbReference>
<dbReference type="PANTHER" id="PTHR43178:SF5">
    <property type="entry name" value="LIPOAMIDE ACYLTRANSFERASE COMPONENT OF BRANCHED-CHAIN ALPHA-KETO ACID DEHYDROGENASE COMPLEX, MITOCHONDRIAL"/>
    <property type="match status" value="1"/>
</dbReference>
<dbReference type="EC" id="2.3.1.-" evidence="10"/>
<dbReference type="Gene3D" id="3.30.559.10">
    <property type="entry name" value="Chloramphenicol acetyltransferase-like domain"/>
    <property type="match status" value="1"/>
</dbReference>
<gene>
    <name evidence="13" type="ORF">CLG96_15220</name>
</gene>
<proteinExistence type="inferred from homology"/>
<dbReference type="InterPro" id="IPR011053">
    <property type="entry name" value="Single_hybrid_motif"/>
</dbReference>
<dbReference type="EMBL" id="NWBU01000015">
    <property type="protein sequence ID" value="PTQ08616.1"/>
    <property type="molecule type" value="Genomic_DNA"/>
</dbReference>
<dbReference type="InterPro" id="IPR036625">
    <property type="entry name" value="E3-bd_dom_sf"/>
</dbReference>
<keyword evidence="14" id="KW-1185">Reference proteome</keyword>
<evidence type="ECO:0000256" key="5">
    <source>
        <dbReference type="ARBA" id="ARBA00011666"/>
    </source>
</evidence>
<dbReference type="InterPro" id="IPR000089">
    <property type="entry name" value="Biotin_lipoyl"/>
</dbReference>
<evidence type="ECO:0000256" key="10">
    <source>
        <dbReference type="RuleBase" id="RU003423"/>
    </source>
</evidence>
<dbReference type="PANTHER" id="PTHR43178">
    <property type="entry name" value="DIHYDROLIPOAMIDE ACETYLTRANSFERASE COMPONENT OF PYRUVATE DEHYDROGENASE COMPLEX"/>
    <property type="match status" value="1"/>
</dbReference>
<reference evidence="13 14" key="1">
    <citation type="submission" date="2017-09" db="EMBL/GenBank/DDBJ databases">
        <title>Sphingomonas panjinensis sp.nov., isolated from oil-contaminated soil.</title>
        <authorList>
            <person name="Wang L."/>
            <person name="Chen L."/>
        </authorList>
    </citation>
    <scope>NUCLEOTIDE SEQUENCE [LARGE SCALE GENOMIC DNA]</scope>
    <source>
        <strain evidence="13 14">FW-11</strain>
    </source>
</reference>
<dbReference type="SUPFAM" id="SSF52777">
    <property type="entry name" value="CoA-dependent acyltransferases"/>
    <property type="match status" value="1"/>
</dbReference>
<keyword evidence="7 10" id="KW-0450">Lipoyl</keyword>
<evidence type="ECO:0000256" key="8">
    <source>
        <dbReference type="ARBA" id="ARBA00023315"/>
    </source>
</evidence>
<dbReference type="Proteomes" id="UP000244162">
    <property type="component" value="Unassembled WGS sequence"/>
</dbReference>
<protein>
    <recommendedName>
        <fullName evidence="10">Dihydrolipoamide acetyltransferase component of pyruvate dehydrogenase complex</fullName>
        <ecNumber evidence="10">2.3.1.-</ecNumber>
    </recommendedName>
</protein>
<dbReference type="GO" id="GO:0031405">
    <property type="term" value="F:lipoic acid binding"/>
    <property type="evidence" value="ECO:0007669"/>
    <property type="project" value="TreeGrafter"/>
</dbReference>
<dbReference type="InterPro" id="IPR023213">
    <property type="entry name" value="CAT-like_dom_sf"/>
</dbReference>
<sequence length="395" mass="42314">MARIAFKLPDIGEGIAEAEIVAWHVRPGDHVEEDQPLADMMTDKATVEMTAPVTGRIVEIGGEVGDQLAIGSILAVFETDEGVAVAEGPAAVAPVPEAEPRPAGEEKRREGKILASPAVRARARALNIDLAAVKPASGERVRHADLDAYLLQGKAPAAPAPIERDEVKEIRLVGLRRRIAENMAEAKRSIPHFSYVEEVDVTALEALRAAMNAERGARPKLTLLPFLATALAKALPHFPMINARYDDKAGVVARHSAVHLGIATQTEAGLLVPVIRNAQARDIWALAGEIARLADAVRQGHATSEELSGSTITLTSLGGLGGIVSTPIINRPEVAIMGVNRIVERPVAIDGRIELRRMMNLSSSFDHRVVDGYDAARFIQAVKRLIETPALLFVA</sequence>
<comment type="catalytic activity">
    <reaction evidence="9">
        <text>N(6)-[(R)-dihydrolipoyl]-L-lysyl-[protein] + succinyl-CoA = N(6)-[(R)-S(8)-succinyldihydrolipoyl]-L-lysyl-[protein] + CoA</text>
        <dbReference type="Rhea" id="RHEA:15213"/>
        <dbReference type="Rhea" id="RHEA-COMP:10475"/>
        <dbReference type="Rhea" id="RHEA-COMP:20092"/>
        <dbReference type="ChEBI" id="CHEBI:57287"/>
        <dbReference type="ChEBI" id="CHEBI:57292"/>
        <dbReference type="ChEBI" id="CHEBI:83100"/>
        <dbReference type="ChEBI" id="CHEBI:83120"/>
        <dbReference type="EC" id="2.3.1.61"/>
    </reaction>
</comment>
<dbReference type="GO" id="GO:0016407">
    <property type="term" value="F:acetyltransferase activity"/>
    <property type="evidence" value="ECO:0007669"/>
    <property type="project" value="TreeGrafter"/>
</dbReference>
<dbReference type="InterPro" id="IPR050743">
    <property type="entry name" value="2-oxoacid_DH_E2_comp"/>
</dbReference>
<evidence type="ECO:0000256" key="3">
    <source>
        <dbReference type="ARBA" id="ARBA00005145"/>
    </source>
</evidence>
<evidence type="ECO:0000256" key="4">
    <source>
        <dbReference type="ARBA" id="ARBA00007317"/>
    </source>
</evidence>
<comment type="similarity">
    <text evidence="4 10">Belongs to the 2-oxoacid dehydrogenase family.</text>
</comment>
<evidence type="ECO:0000256" key="1">
    <source>
        <dbReference type="ARBA" id="ARBA00001938"/>
    </source>
</evidence>
<evidence type="ECO:0000259" key="11">
    <source>
        <dbReference type="PROSITE" id="PS50968"/>
    </source>
</evidence>
<dbReference type="Pfam" id="PF00364">
    <property type="entry name" value="Biotin_lipoyl"/>
    <property type="match status" value="1"/>
</dbReference>
<comment type="pathway">
    <text evidence="3">Amino-acid degradation; L-lysine degradation via saccharopine pathway; glutaryl-CoA from L-lysine: step 6/6.</text>
</comment>
<dbReference type="FunFam" id="3.30.559.10:FF:000007">
    <property type="entry name" value="Dihydrolipoamide acetyltransferase component of pyruvate dehydrogenase complex"/>
    <property type="match status" value="1"/>
</dbReference>